<name>A0A811RY34_9POAL</name>
<accession>A0A811RY34</accession>
<dbReference type="PANTHER" id="PTHR43619">
    <property type="entry name" value="S-ADENOSYL-L-METHIONINE-DEPENDENT METHYLTRANSFERASE YKTD-RELATED"/>
    <property type="match status" value="1"/>
</dbReference>
<gene>
    <name evidence="4" type="ORF">NCGR_LOCUS58995</name>
</gene>
<dbReference type="Proteomes" id="UP000604825">
    <property type="component" value="Unassembled WGS sequence"/>
</dbReference>
<reference evidence="4" key="1">
    <citation type="submission" date="2020-10" db="EMBL/GenBank/DDBJ databases">
        <authorList>
            <person name="Han B."/>
            <person name="Lu T."/>
            <person name="Zhao Q."/>
            <person name="Huang X."/>
            <person name="Zhao Y."/>
        </authorList>
    </citation>
    <scope>NUCLEOTIDE SEQUENCE</scope>
</reference>
<dbReference type="EMBL" id="CAJGYO010000017">
    <property type="protein sequence ID" value="CAD6334897.1"/>
    <property type="molecule type" value="Genomic_DNA"/>
</dbReference>
<dbReference type="Gene3D" id="3.40.50.150">
    <property type="entry name" value="Vaccinia Virus protein VP39"/>
    <property type="match status" value="1"/>
</dbReference>
<dbReference type="OrthoDB" id="203237at2759"/>
<proteinExistence type="predicted"/>
<feature type="region of interest" description="Disordered" evidence="3">
    <location>
        <begin position="46"/>
        <end position="98"/>
    </location>
</feature>
<sequence>MSGRVALTPVTRKGGAALDEQTMGNLGGGVQPCRCRGESPSYACGEEQVRDTREGGPGAAVAGGDGAASAGGRAGAARAGGGGVGPPGPERVPDGGGAGAVGPCGVRPAAGGVLAGERYLRGLHDKMRRDESAGAREVHGVMIAIRTLWFDARVEAAVAALGGDPQVVILGAGLCHWNYNKCDELTTYSVKFIMPRIDFFSGNNRRVLYCECLE</sequence>
<feature type="compositionally biased region" description="Gly residues" evidence="3">
    <location>
        <begin position="72"/>
        <end position="85"/>
    </location>
</feature>
<dbReference type="AlphaFoldDB" id="A0A811RY34"/>
<evidence type="ECO:0000256" key="3">
    <source>
        <dbReference type="SAM" id="MobiDB-lite"/>
    </source>
</evidence>
<dbReference type="Pfam" id="PF04072">
    <property type="entry name" value="LCM"/>
    <property type="match status" value="1"/>
</dbReference>
<dbReference type="SUPFAM" id="SSF53335">
    <property type="entry name" value="S-adenosyl-L-methionine-dependent methyltransferases"/>
    <property type="match status" value="1"/>
</dbReference>
<protein>
    <submittedName>
        <fullName evidence="4">Uncharacterized protein</fullName>
    </submittedName>
</protein>
<dbReference type="InterPro" id="IPR029063">
    <property type="entry name" value="SAM-dependent_MTases_sf"/>
</dbReference>
<keyword evidence="2" id="KW-0808">Transferase</keyword>
<feature type="region of interest" description="Disordered" evidence="3">
    <location>
        <begin position="1"/>
        <end position="28"/>
    </location>
</feature>
<dbReference type="InterPro" id="IPR007213">
    <property type="entry name" value="Ppm1/Ppm2/Tcmp"/>
</dbReference>
<feature type="compositionally biased region" description="Gly residues" evidence="3">
    <location>
        <begin position="55"/>
        <end position="66"/>
    </location>
</feature>
<keyword evidence="1" id="KW-0489">Methyltransferase</keyword>
<comment type="caution">
    <text evidence="4">The sequence shown here is derived from an EMBL/GenBank/DDBJ whole genome shotgun (WGS) entry which is preliminary data.</text>
</comment>
<dbReference type="GO" id="GO:0008168">
    <property type="term" value="F:methyltransferase activity"/>
    <property type="evidence" value="ECO:0007669"/>
    <property type="project" value="UniProtKB-KW"/>
</dbReference>
<evidence type="ECO:0000256" key="1">
    <source>
        <dbReference type="ARBA" id="ARBA00022603"/>
    </source>
</evidence>
<keyword evidence="5" id="KW-1185">Reference proteome</keyword>
<dbReference type="PANTHER" id="PTHR43619:SF8">
    <property type="entry name" value="LEUCINE CARBOXYL METHYLTRANSFERASE"/>
    <property type="match status" value="1"/>
</dbReference>
<evidence type="ECO:0000313" key="4">
    <source>
        <dbReference type="EMBL" id="CAD6334897.1"/>
    </source>
</evidence>
<evidence type="ECO:0000256" key="2">
    <source>
        <dbReference type="ARBA" id="ARBA00022679"/>
    </source>
</evidence>
<evidence type="ECO:0000313" key="5">
    <source>
        <dbReference type="Proteomes" id="UP000604825"/>
    </source>
</evidence>
<organism evidence="4 5">
    <name type="scientific">Miscanthus lutarioriparius</name>
    <dbReference type="NCBI Taxonomy" id="422564"/>
    <lineage>
        <taxon>Eukaryota</taxon>
        <taxon>Viridiplantae</taxon>
        <taxon>Streptophyta</taxon>
        <taxon>Embryophyta</taxon>
        <taxon>Tracheophyta</taxon>
        <taxon>Spermatophyta</taxon>
        <taxon>Magnoliopsida</taxon>
        <taxon>Liliopsida</taxon>
        <taxon>Poales</taxon>
        <taxon>Poaceae</taxon>
        <taxon>PACMAD clade</taxon>
        <taxon>Panicoideae</taxon>
        <taxon>Andropogonodae</taxon>
        <taxon>Andropogoneae</taxon>
        <taxon>Saccharinae</taxon>
        <taxon>Miscanthus</taxon>
    </lineage>
</organism>
<dbReference type="GO" id="GO:0032259">
    <property type="term" value="P:methylation"/>
    <property type="evidence" value="ECO:0007669"/>
    <property type="project" value="UniProtKB-KW"/>
</dbReference>